<accession>X0X409</accession>
<organism evidence="1">
    <name type="scientific">marine sediment metagenome</name>
    <dbReference type="NCBI Taxonomy" id="412755"/>
    <lineage>
        <taxon>unclassified sequences</taxon>
        <taxon>metagenomes</taxon>
        <taxon>ecological metagenomes</taxon>
    </lineage>
</organism>
<sequence>TTGSADYSDSEVWLKSLGYGLAEGVFAQITTVPILKRAKLNWLENGAEQIVNNSTKNYFKSKSSGLIYEPLLEAAGEVATAGVQNFIDAKPFTQGMDHAGASGFGFGLLFAAVPFFKGAYNSQFSTYESLSEVRKLRSEITDLEKRFVTSQSSVDSESSKQIASLITTKTERLNDKIKEQEVIINNNLTHRGASFVTQIVEEQVKLQNEAKSIQENKNLDKDTRSELIKDLKNQFNSLVQIKQVAVSEDAMLANETEWE</sequence>
<reference evidence="1" key="1">
    <citation type="journal article" date="2014" name="Front. Microbiol.">
        <title>High frequency of phylogenetically diverse reductive dehalogenase-homologous genes in deep subseafloor sedimentary metagenomes.</title>
        <authorList>
            <person name="Kawai M."/>
            <person name="Futagami T."/>
            <person name="Toyoda A."/>
            <person name="Takaki Y."/>
            <person name="Nishi S."/>
            <person name="Hori S."/>
            <person name="Arai W."/>
            <person name="Tsubouchi T."/>
            <person name="Morono Y."/>
            <person name="Uchiyama I."/>
            <person name="Ito T."/>
            <person name="Fujiyama A."/>
            <person name="Inagaki F."/>
            <person name="Takami H."/>
        </authorList>
    </citation>
    <scope>NUCLEOTIDE SEQUENCE</scope>
    <source>
        <strain evidence="1">Expedition CK06-06</strain>
    </source>
</reference>
<comment type="caution">
    <text evidence="1">The sequence shown here is derived from an EMBL/GenBank/DDBJ whole genome shotgun (WGS) entry which is preliminary data.</text>
</comment>
<proteinExistence type="predicted"/>
<gene>
    <name evidence="1" type="ORF">S01H1_52893</name>
</gene>
<protein>
    <submittedName>
        <fullName evidence="1">Uncharacterized protein</fullName>
    </submittedName>
</protein>
<evidence type="ECO:0000313" key="1">
    <source>
        <dbReference type="EMBL" id="GAG19736.1"/>
    </source>
</evidence>
<dbReference type="EMBL" id="BARS01034214">
    <property type="protein sequence ID" value="GAG19736.1"/>
    <property type="molecule type" value="Genomic_DNA"/>
</dbReference>
<dbReference type="AlphaFoldDB" id="X0X409"/>
<name>X0X409_9ZZZZ</name>
<feature type="non-terminal residue" evidence="1">
    <location>
        <position position="1"/>
    </location>
</feature>
<feature type="non-terminal residue" evidence="1">
    <location>
        <position position="259"/>
    </location>
</feature>